<proteinExistence type="inferred from homology"/>
<keyword evidence="5" id="KW-0325">Glycoprotein</keyword>
<evidence type="ECO:0000256" key="5">
    <source>
        <dbReference type="ARBA" id="ARBA00023180"/>
    </source>
</evidence>
<accession>A0A6J2XK31</accession>
<keyword evidence="7" id="KW-1185">Reference proteome</keyword>
<dbReference type="AlphaFoldDB" id="A0A6J2XK31"/>
<evidence type="ECO:0000313" key="8">
    <source>
        <dbReference type="RefSeq" id="XP_030751652.1"/>
    </source>
</evidence>
<dbReference type="RefSeq" id="XP_030751652.1">
    <property type="nucleotide sequence ID" value="XM_030895792.1"/>
</dbReference>
<dbReference type="Proteomes" id="UP000504635">
    <property type="component" value="Unplaced"/>
</dbReference>
<dbReference type="InterPro" id="IPR011042">
    <property type="entry name" value="6-blade_b-propeller_TolB-like"/>
</dbReference>
<feature type="chain" id="PRO_5026737691" evidence="6">
    <location>
        <begin position="19"/>
        <end position="494"/>
    </location>
</feature>
<evidence type="ECO:0000256" key="3">
    <source>
        <dbReference type="ARBA" id="ARBA00022525"/>
    </source>
</evidence>
<keyword evidence="3" id="KW-0964">Secreted</keyword>
<dbReference type="InterPro" id="IPR017996">
    <property type="entry name" value="MRJP/yellow-related"/>
</dbReference>
<reference evidence="8" key="1">
    <citation type="submission" date="2025-08" db="UniProtKB">
        <authorList>
            <consortium name="RefSeq"/>
        </authorList>
    </citation>
    <scope>IDENTIFICATION</scope>
    <source>
        <tissue evidence="8">Gonads</tissue>
    </source>
</reference>
<dbReference type="GO" id="GO:0005576">
    <property type="term" value="C:extracellular region"/>
    <property type="evidence" value="ECO:0007669"/>
    <property type="project" value="UniProtKB-SubCell"/>
</dbReference>
<dbReference type="InParanoid" id="A0A6J2XK31"/>
<dbReference type="Gene3D" id="2.120.10.30">
    <property type="entry name" value="TolB, C-terminal domain"/>
    <property type="match status" value="1"/>
</dbReference>
<dbReference type="KEGG" id="soy:115879129"/>
<dbReference type="FunCoup" id="A0A6J2XK31">
    <property type="interactions" value="17"/>
</dbReference>
<protein>
    <submittedName>
        <fullName evidence="8">Major royal jelly protein 3-like isoform X1</fullName>
    </submittedName>
</protein>
<evidence type="ECO:0000256" key="2">
    <source>
        <dbReference type="ARBA" id="ARBA00009127"/>
    </source>
</evidence>
<evidence type="ECO:0000256" key="4">
    <source>
        <dbReference type="ARBA" id="ARBA00022729"/>
    </source>
</evidence>
<dbReference type="GeneID" id="115879129"/>
<evidence type="ECO:0000256" key="1">
    <source>
        <dbReference type="ARBA" id="ARBA00004613"/>
    </source>
</evidence>
<dbReference type="FunFam" id="2.120.10.30:FF:000045">
    <property type="entry name" value="Blast:Protein yellow"/>
    <property type="match status" value="1"/>
</dbReference>
<keyword evidence="4 6" id="KW-0732">Signal</keyword>
<dbReference type="PANTHER" id="PTHR10009:SF7">
    <property type="entry name" value="GH10609P-RELATED"/>
    <property type="match status" value="1"/>
</dbReference>
<evidence type="ECO:0000313" key="7">
    <source>
        <dbReference type="Proteomes" id="UP000504635"/>
    </source>
</evidence>
<dbReference type="OrthoDB" id="8184345at2759"/>
<name>A0A6J2XK31_SITOR</name>
<dbReference type="PANTHER" id="PTHR10009">
    <property type="entry name" value="PROTEIN YELLOW-RELATED"/>
    <property type="match status" value="1"/>
</dbReference>
<dbReference type="Pfam" id="PF03022">
    <property type="entry name" value="MRJP"/>
    <property type="match status" value="1"/>
</dbReference>
<sequence>MTLFVRLLLLCSVCACLCESATNTAYQFYRRETTYAGPRGTQSRGSSRMTRTQYMCMVLGVCSSALPPSTVAQSQKNPRIVFQWNQLEFDYASEAERSADIAAGLFTPATIGPIDVDVYYSRRAPNLNHVFISIPRFVAGIPATFGIVTNRNYSGNPLIRPYPDWSWHKNPEQCKRNRIVSVFRVRIDECGRLWVLDTGKIGSNIICRPQILAFDVETNQVIHRHELGTEVVGAQYLLVTPAVDVRDPNSGCQDTFVYVADVLGYSLIVYDVFRDRSWRIQDKSMYPYPNFGTYNIAGDSFELMDGILGLSLSPNRQGEDRVLFFHAMSSPTENWVYTSDIRNYTRFQDNPASYPEIFHTYNNGRTTQSAAEDINKDGIMFFGLLGDVTIACWSTGTDYGTKQFDIVANNPVTMQFPSGIKVIRNSRGEEELWILTSRFQKIANGSLNTNEPNFRIQAVMIDELVRGSSCQGKHYSQNQIAGASSGYGLSGKRG</sequence>
<feature type="signal peptide" evidence="6">
    <location>
        <begin position="1"/>
        <end position="18"/>
    </location>
</feature>
<dbReference type="PRINTS" id="PR01366">
    <property type="entry name" value="ROYALJELLY"/>
</dbReference>
<comment type="similarity">
    <text evidence="2">Belongs to the major royal jelly protein family.</text>
</comment>
<gene>
    <name evidence="8" type="primary">LOC115879129</name>
</gene>
<evidence type="ECO:0000256" key="6">
    <source>
        <dbReference type="SAM" id="SignalP"/>
    </source>
</evidence>
<comment type="subcellular location">
    <subcellularLocation>
        <location evidence="1">Secreted</location>
    </subcellularLocation>
</comment>
<organism evidence="7 8">
    <name type="scientific">Sitophilus oryzae</name>
    <name type="common">Rice weevil</name>
    <name type="synonym">Curculio oryzae</name>
    <dbReference type="NCBI Taxonomy" id="7048"/>
    <lineage>
        <taxon>Eukaryota</taxon>
        <taxon>Metazoa</taxon>
        <taxon>Ecdysozoa</taxon>
        <taxon>Arthropoda</taxon>
        <taxon>Hexapoda</taxon>
        <taxon>Insecta</taxon>
        <taxon>Pterygota</taxon>
        <taxon>Neoptera</taxon>
        <taxon>Endopterygota</taxon>
        <taxon>Coleoptera</taxon>
        <taxon>Polyphaga</taxon>
        <taxon>Cucujiformia</taxon>
        <taxon>Curculionidae</taxon>
        <taxon>Dryophthorinae</taxon>
        <taxon>Sitophilus</taxon>
    </lineage>
</organism>